<feature type="domain" description="Peptidase M16 N-terminal" evidence="6">
    <location>
        <begin position="543"/>
        <end position="647"/>
    </location>
</feature>
<dbReference type="GO" id="GO:0046872">
    <property type="term" value="F:metal ion binding"/>
    <property type="evidence" value="ECO:0007669"/>
    <property type="project" value="InterPro"/>
</dbReference>
<evidence type="ECO:0000259" key="6">
    <source>
        <dbReference type="Pfam" id="PF00675"/>
    </source>
</evidence>
<evidence type="ECO:0000256" key="4">
    <source>
        <dbReference type="ARBA" id="ARBA00022833"/>
    </source>
</evidence>
<dbReference type="InterPro" id="IPR011765">
    <property type="entry name" value="Pept_M16_N"/>
</dbReference>
<dbReference type="SUPFAM" id="SSF63411">
    <property type="entry name" value="LuxS/MPP-like metallohydrolase"/>
    <property type="match status" value="4"/>
</dbReference>
<dbReference type="GO" id="GO:0008237">
    <property type="term" value="F:metallopeptidase activity"/>
    <property type="evidence" value="ECO:0007669"/>
    <property type="project" value="UniProtKB-KW"/>
</dbReference>
<organism evidence="8 9">
    <name type="scientific">Moritella viscosa</name>
    <dbReference type="NCBI Taxonomy" id="80854"/>
    <lineage>
        <taxon>Bacteria</taxon>
        <taxon>Pseudomonadati</taxon>
        <taxon>Pseudomonadota</taxon>
        <taxon>Gammaproteobacteria</taxon>
        <taxon>Alteromonadales</taxon>
        <taxon>Moritellaceae</taxon>
        <taxon>Moritella</taxon>
    </lineage>
</organism>
<dbReference type="HOGENOM" id="CLU_007487_0_1_6"/>
<dbReference type="GO" id="GO:0006508">
    <property type="term" value="P:proteolysis"/>
    <property type="evidence" value="ECO:0007669"/>
    <property type="project" value="UniProtKB-KW"/>
</dbReference>
<accession>A0A090I9E2</accession>
<evidence type="ECO:0000313" key="8">
    <source>
        <dbReference type="EMBL" id="SGY82662.1"/>
    </source>
</evidence>
<dbReference type="InterPro" id="IPR007863">
    <property type="entry name" value="Peptidase_M16_C"/>
</dbReference>
<evidence type="ECO:0000256" key="5">
    <source>
        <dbReference type="ARBA" id="ARBA00023049"/>
    </source>
</evidence>
<feature type="domain" description="Peptidase M16 C-terminal" evidence="7">
    <location>
        <begin position="691"/>
        <end position="868"/>
    </location>
</feature>
<proteinExistence type="inferred from homology"/>
<dbReference type="PATRIC" id="fig|80854.5.peg.513"/>
<keyword evidence="3" id="KW-0378">Hydrolase</keyword>
<dbReference type="EMBL" id="FPLD01000005">
    <property type="protein sequence ID" value="SGY82662.1"/>
    <property type="molecule type" value="Genomic_DNA"/>
</dbReference>
<feature type="domain" description="Peptidase M16 N-terminal" evidence="6">
    <location>
        <begin position="66"/>
        <end position="190"/>
    </location>
</feature>
<evidence type="ECO:0000256" key="2">
    <source>
        <dbReference type="ARBA" id="ARBA00022670"/>
    </source>
</evidence>
<evidence type="ECO:0000256" key="1">
    <source>
        <dbReference type="ARBA" id="ARBA00007261"/>
    </source>
</evidence>
<dbReference type="InterPro" id="IPR011249">
    <property type="entry name" value="Metalloenz_LuxS/M16"/>
</dbReference>
<evidence type="ECO:0000259" key="7">
    <source>
        <dbReference type="Pfam" id="PF05193"/>
    </source>
</evidence>
<protein>
    <submittedName>
        <fullName evidence="8">Putative protease, insulinase family</fullName>
    </submittedName>
</protein>
<gene>
    <name evidence="8" type="ORF">NVI5450_0187</name>
</gene>
<sequence length="958" mass="106178">MRLNSFYGAVVLSSSMLLLSGCSLLDKDRNTAALPSGMTLVEQQEKVPSSLLIPYEKYQLSNGLTVILHEDDSDPLTYIDMTYHVGSAREELGKSGFAHFFEHMMFQGSKNVGDQQHFKIVNEAGGSMNGSTNQDRTNYYQTVPANQLEKILWLEADRMGFLLDAVDQRKFEIQRATVKNERSQRVDNRPYGLLGERVGEALYPRNHPYAWQPIGYIEDLDRVDVNDLKQFFLRWYGPNNATLTIAGKFDKAETLAWVNQYFATIPKGPEVKDMQPVPVSLDKDRYITLEDNVPQPMLYISYPTVYMGHKDEAPLDLFAYALGGGKNSLLYKNLVETGYATNVAAYHSCSELSCTFDIYTQPNPAKGMELAPLLANINASIKELADKGIAASEVTRLRSIIESSAIFGMQSVAGKAKELALGETLMNDPNYLTKGLSVFDTITAEEGIASYKKYLENKPKVIMSVVPKGKLEYIAHASTFTPAPRDISKQSTQLDRTLAVRTTEDTFDRSVMPQAGSNPQQILPMLWRQSLANDIQVLGTVYDETPTVSIQINLKGGRRVENADKQGIAKLTAAMMNQSTTQHSSAELNDQLQLLGSSINFSAGLYGTSISVNSLSKNLPATLAILEEKLFKPGFVDADFTRVKAQSRQASLQNQQRVGWLGQLATQRILYGEDRVTGNPSSGTLKNQAALTRDDVLAYYQQYYNLAEAKIVVVGDVSEAAVTTSLGFLQQGAHLPAVSYPALAKAPLWQPNTLYIVDKPDAVQSVIKVISPAVAYDVTGDFFKANLMNFNLGGNFNSRLNQNLREDKGYTYGAMTGFYADREYGFFSSSADVRAEVTGDAIKETLKELKAYTDGGITDSELAYMKSAVSQQEALSYETPAQKSNFLMQLLLLDLSPDFVEQQAKIIQMMNKSEIQALAKTYLSSDKFSVIVVGDRQLIEKQVQDFGLDIQIFDLLDK</sequence>
<comment type="similarity">
    <text evidence="1">Belongs to the peptidase M16 family.</text>
</comment>
<dbReference type="OrthoDB" id="9811314at2"/>
<evidence type="ECO:0000313" key="9">
    <source>
        <dbReference type="Proteomes" id="UP000183794"/>
    </source>
</evidence>
<dbReference type="AlphaFoldDB" id="A0A090I9E2"/>
<dbReference type="PANTHER" id="PTHR43690:SF35">
    <property type="entry name" value="NON-CATALYTIC MEMBER OF PEPTIDASE SUBFAMILY M16B-RELATED"/>
    <property type="match status" value="1"/>
</dbReference>
<keyword evidence="2 8" id="KW-0645">Protease</keyword>
<dbReference type="Pfam" id="PF00675">
    <property type="entry name" value="Peptidase_M16"/>
    <property type="match status" value="2"/>
</dbReference>
<evidence type="ECO:0000256" key="3">
    <source>
        <dbReference type="ARBA" id="ARBA00022801"/>
    </source>
</evidence>
<keyword evidence="5" id="KW-0482">Metalloprotease</keyword>
<keyword evidence="4" id="KW-0862">Zinc</keyword>
<dbReference type="KEGG" id="mvs:MVIS_0485"/>
<dbReference type="RefSeq" id="WP_045108939.1">
    <property type="nucleotide sequence ID" value="NZ_CAWRBC010000076.1"/>
</dbReference>
<dbReference type="Pfam" id="PF05193">
    <property type="entry name" value="Peptidase_M16_C"/>
    <property type="match status" value="2"/>
</dbReference>
<reference evidence="8 9" key="1">
    <citation type="submission" date="2016-11" db="EMBL/GenBank/DDBJ databases">
        <authorList>
            <person name="Jaros S."/>
            <person name="Januszkiewicz K."/>
            <person name="Wedrychowicz H."/>
        </authorList>
    </citation>
    <scope>NUCLEOTIDE SEQUENCE [LARGE SCALE GENOMIC DNA]</scope>
    <source>
        <strain evidence="8">NVI 5450</strain>
    </source>
</reference>
<dbReference type="InterPro" id="IPR050626">
    <property type="entry name" value="Peptidase_M16"/>
</dbReference>
<name>A0A090I9E2_9GAMM</name>
<dbReference type="PANTHER" id="PTHR43690">
    <property type="entry name" value="NARDILYSIN"/>
    <property type="match status" value="1"/>
</dbReference>
<feature type="domain" description="Peptidase M16 C-terminal" evidence="7">
    <location>
        <begin position="223"/>
        <end position="399"/>
    </location>
</feature>
<dbReference type="Gene3D" id="3.30.830.10">
    <property type="entry name" value="Metalloenzyme, LuxS/M16 peptidase-like"/>
    <property type="match status" value="4"/>
</dbReference>
<dbReference type="STRING" id="80854.MVIS_0485"/>
<dbReference type="Proteomes" id="UP000183794">
    <property type="component" value="Unassembled WGS sequence"/>
</dbReference>
<dbReference type="PROSITE" id="PS51257">
    <property type="entry name" value="PROKAR_LIPOPROTEIN"/>
    <property type="match status" value="1"/>
</dbReference>